<dbReference type="AlphaFoldDB" id="A0A1H7YSI8"/>
<dbReference type="GO" id="GO:0005886">
    <property type="term" value="C:plasma membrane"/>
    <property type="evidence" value="ECO:0007669"/>
    <property type="project" value="TreeGrafter"/>
</dbReference>
<evidence type="ECO:0000313" key="4">
    <source>
        <dbReference type="Proteomes" id="UP000199158"/>
    </source>
</evidence>
<keyword evidence="1" id="KW-0812">Transmembrane</keyword>
<dbReference type="InterPro" id="IPR050469">
    <property type="entry name" value="Diguanylate_Cyclase"/>
</dbReference>
<dbReference type="Pfam" id="PF00990">
    <property type="entry name" value="GGDEF"/>
    <property type="match status" value="1"/>
</dbReference>
<dbReference type="SUPFAM" id="SSF55073">
    <property type="entry name" value="Nucleotide cyclase"/>
    <property type="match status" value="1"/>
</dbReference>
<sequence>MEIKRPNYSMNEWRNKIEKTLWIIVLLIFFVEIVVFFISKPFNELDGKKIINYLLEFVLVPSFLNILCLVTNKKIQKSLKHSTKTKNYSIVIAALVISFVVAFTHYVTSITLSSFVVPVFMTTLYADKRITRNISLVAIVLVLAVIIHSTRKLGWYYFFINIFAAYIFLIASCYLTNVFIDYIRVNKEYICESYAKQLELFEKTRTDSLTNLYNQQTFMQKIQSSIEDMNMNKKLLCVVILDVDNFKAVNDTYGHLSGNQVLVKLSELLLNLKGNENNDDIFLSRYGGEEFCLIIKDKTIEEVYEIIESVRIGFSNIRYSFQQNSSITFSAGITEYREGQSAEDIFNNADKALYQAKNSGKNKTLVL</sequence>
<dbReference type="CDD" id="cd01949">
    <property type="entry name" value="GGDEF"/>
    <property type="match status" value="1"/>
</dbReference>
<dbReference type="InterPro" id="IPR000160">
    <property type="entry name" value="GGDEF_dom"/>
</dbReference>
<dbReference type="GO" id="GO:0052621">
    <property type="term" value="F:diguanylate cyclase activity"/>
    <property type="evidence" value="ECO:0007669"/>
    <property type="project" value="TreeGrafter"/>
</dbReference>
<keyword evidence="4" id="KW-1185">Reference proteome</keyword>
<feature type="transmembrane region" description="Helical" evidence="1">
    <location>
        <begin position="90"/>
        <end position="110"/>
    </location>
</feature>
<dbReference type="EMBL" id="FOCG01000001">
    <property type="protein sequence ID" value="SEM48935.1"/>
    <property type="molecule type" value="Genomic_DNA"/>
</dbReference>
<dbReference type="PANTHER" id="PTHR45138">
    <property type="entry name" value="REGULATORY COMPONENTS OF SENSORY TRANSDUCTION SYSTEM"/>
    <property type="match status" value="1"/>
</dbReference>
<gene>
    <name evidence="3" type="ORF">SAMN05216180_0212</name>
</gene>
<dbReference type="RefSeq" id="WP_162840757.1">
    <property type="nucleotide sequence ID" value="NZ_FOCG01000001.1"/>
</dbReference>
<dbReference type="NCBIfam" id="TIGR00254">
    <property type="entry name" value="GGDEF"/>
    <property type="match status" value="1"/>
</dbReference>
<keyword evidence="1" id="KW-0472">Membrane</keyword>
<protein>
    <submittedName>
        <fullName evidence="3">Diguanylate cyclase (GGDEF) domain-containing protein</fullName>
    </submittedName>
</protein>
<dbReference type="PANTHER" id="PTHR45138:SF9">
    <property type="entry name" value="DIGUANYLATE CYCLASE DGCM-RELATED"/>
    <property type="match status" value="1"/>
</dbReference>
<name>A0A1H7YSI8_9FIRM</name>
<dbReference type="Gene3D" id="3.30.70.270">
    <property type="match status" value="1"/>
</dbReference>
<feature type="domain" description="GGDEF" evidence="2">
    <location>
        <begin position="234"/>
        <end position="367"/>
    </location>
</feature>
<evidence type="ECO:0000259" key="2">
    <source>
        <dbReference type="PROSITE" id="PS50887"/>
    </source>
</evidence>
<dbReference type="STRING" id="474960.SAMN05216180_0212"/>
<dbReference type="InterPro" id="IPR029787">
    <property type="entry name" value="Nucleotide_cyclase"/>
</dbReference>
<dbReference type="PROSITE" id="PS50887">
    <property type="entry name" value="GGDEF"/>
    <property type="match status" value="1"/>
</dbReference>
<dbReference type="FunFam" id="3.30.70.270:FF:000001">
    <property type="entry name" value="Diguanylate cyclase domain protein"/>
    <property type="match status" value="1"/>
</dbReference>
<dbReference type="SMART" id="SM00267">
    <property type="entry name" value="GGDEF"/>
    <property type="match status" value="1"/>
</dbReference>
<dbReference type="GO" id="GO:0043709">
    <property type="term" value="P:cell adhesion involved in single-species biofilm formation"/>
    <property type="evidence" value="ECO:0007669"/>
    <property type="project" value="TreeGrafter"/>
</dbReference>
<evidence type="ECO:0000313" key="3">
    <source>
        <dbReference type="EMBL" id="SEM48935.1"/>
    </source>
</evidence>
<feature type="transmembrane region" description="Helical" evidence="1">
    <location>
        <begin position="155"/>
        <end position="180"/>
    </location>
</feature>
<dbReference type="Proteomes" id="UP000199158">
    <property type="component" value="Unassembled WGS sequence"/>
</dbReference>
<feature type="transmembrane region" description="Helical" evidence="1">
    <location>
        <begin position="50"/>
        <end position="70"/>
    </location>
</feature>
<proteinExistence type="predicted"/>
<evidence type="ECO:0000256" key="1">
    <source>
        <dbReference type="SAM" id="Phobius"/>
    </source>
</evidence>
<organism evidence="3 4">
    <name type="scientific">Hydrogenoanaerobacterium saccharovorans</name>
    <dbReference type="NCBI Taxonomy" id="474960"/>
    <lineage>
        <taxon>Bacteria</taxon>
        <taxon>Bacillati</taxon>
        <taxon>Bacillota</taxon>
        <taxon>Clostridia</taxon>
        <taxon>Eubacteriales</taxon>
        <taxon>Oscillospiraceae</taxon>
        <taxon>Hydrogenoanaerobacterium</taxon>
    </lineage>
</organism>
<accession>A0A1H7YSI8</accession>
<feature type="transmembrane region" description="Helical" evidence="1">
    <location>
        <begin position="130"/>
        <end position="148"/>
    </location>
</feature>
<keyword evidence="1" id="KW-1133">Transmembrane helix</keyword>
<reference evidence="3 4" key="1">
    <citation type="submission" date="2016-10" db="EMBL/GenBank/DDBJ databases">
        <authorList>
            <person name="de Groot N.N."/>
        </authorList>
    </citation>
    <scope>NUCLEOTIDE SEQUENCE [LARGE SCALE GENOMIC DNA]</scope>
    <source>
        <strain evidence="3 4">CGMCC 1.5070</strain>
    </source>
</reference>
<dbReference type="InterPro" id="IPR043128">
    <property type="entry name" value="Rev_trsase/Diguanyl_cyclase"/>
</dbReference>
<dbReference type="GO" id="GO:1902201">
    <property type="term" value="P:negative regulation of bacterial-type flagellum-dependent cell motility"/>
    <property type="evidence" value="ECO:0007669"/>
    <property type="project" value="TreeGrafter"/>
</dbReference>
<feature type="transmembrane region" description="Helical" evidence="1">
    <location>
        <begin position="21"/>
        <end position="38"/>
    </location>
</feature>